<comment type="caution">
    <text evidence="1">The sequence shown here is derived from an EMBL/GenBank/DDBJ whole genome shotgun (WGS) entry which is preliminary data.</text>
</comment>
<evidence type="ECO:0000313" key="2">
    <source>
        <dbReference type="Proteomes" id="UP000246661"/>
    </source>
</evidence>
<accession>A0A317QP71</accession>
<dbReference type="RefSeq" id="WP_110007181.1">
    <property type="nucleotide sequence ID" value="NZ_QGTX01000001.1"/>
</dbReference>
<reference evidence="2" key="1">
    <citation type="submission" date="2018-05" db="EMBL/GenBank/DDBJ databases">
        <authorList>
            <person name="Klenk H.-P."/>
            <person name="Huntemann M."/>
            <person name="Clum A."/>
            <person name="Pillay M."/>
            <person name="Palaniappan K."/>
            <person name="Varghese N."/>
            <person name="Mikhailova N."/>
            <person name="Stamatis D."/>
            <person name="Reddy T."/>
            <person name="Daum C."/>
            <person name="Shapiro N."/>
            <person name="Ivanova N."/>
            <person name="Kyrpides N."/>
            <person name="Woyke T."/>
        </authorList>
    </citation>
    <scope>NUCLEOTIDE SEQUENCE [LARGE SCALE GENOMIC DNA]</scope>
    <source>
        <strain evidence="2">DSM 45417</strain>
    </source>
</reference>
<gene>
    <name evidence="1" type="ORF">JD79_04370</name>
</gene>
<organism evidence="1 2">
    <name type="scientific">Geodermatophilus normandii</name>
    <dbReference type="NCBI Taxonomy" id="1137989"/>
    <lineage>
        <taxon>Bacteria</taxon>
        <taxon>Bacillati</taxon>
        <taxon>Actinomycetota</taxon>
        <taxon>Actinomycetes</taxon>
        <taxon>Geodermatophilales</taxon>
        <taxon>Geodermatophilaceae</taxon>
        <taxon>Geodermatophilus</taxon>
    </lineage>
</organism>
<dbReference type="AlphaFoldDB" id="A0A317QP71"/>
<sequence>MGLGINKDLEPLARAVERRGGTVTVTGSNHLRWILGEWTYMTGLTMSGSSAHACRRDIERHLASLDAPVGTHVVVGPDDRGKFEVHHPNGPVRNANGYARTFSTRDAAKRAAHSLDRRSV</sequence>
<dbReference type="EMBL" id="QGTX01000001">
    <property type="protein sequence ID" value="PWW25172.1"/>
    <property type="molecule type" value="Genomic_DNA"/>
</dbReference>
<evidence type="ECO:0000313" key="1">
    <source>
        <dbReference type="EMBL" id="PWW25172.1"/>
    </source>
</evidence>
<dbReference type="OrthoDB" id="9981595at2"/>
<keyword evidence="2" id="KW-1185">Reference proteome</keyword>
<protein>
    <submittedName>
        <fullName evidence="1">Uncharacterized protein</fullName>
    </submittedName>
</protein>
<dbReference type="Proteomes" id="UP000246661">
    <property type="component" value="Unassembled WGS sequence"/>
</dbReference>
<name>A0A317QP71_9ACTN</name>
<proteinExistence type="predicted"/>